<comment type="caution">
    <text evidence="8">The sequence shown here is derived from an EMBL/GenBank/DDBJ whole genome shotgun (WGS) entry which is preliminary data.</text>
</comment>
<dbReference type="PROSITE" id="PS00657">
    <property type="entry name" value="FORK_HEAD_1"/>
    <property type="match status" value="1"/>
</dbReference>
<dbReference type="PANTHER" id="PTHR46078">
    <property type="entry name" value="FORKHEAD BOX PROTEIN J2 FAMILY MEMBER"/>
    <property type="match status" value="1"/>
</dbReference>
<feature type="compositionally biased region" description="Low complexity" evidence="6">
    <location>
        <begin position="342"/>
        <end position="354"/>
    </location>
</feature>
<dbReference type="InterPro" id="IPR045912">
    <property type="entry name" value="FOXJ2/3-like"/>
</dbReference>
<accession>A0A1X2GWY8</accession>
<dbReference type="InterPro" id="IPR036390">
    <property type="entry name" value="WH_DNA-bd_sf"/>
</dbReference>
<protein>
    <recommendedName>
        <fullName evidence="7">Fork-head domain-containing protein</fullName>
    </recommendedName>
</protein>
<feature type="compositionally biased region" description="Low complexity" evidence="6">
    <location>
        <begin position="371"/>
        <end position="386"/>
    </location>
</feature>
<evidence type="ECO:0000313" key="8">
    <source>
        <dbReference type="EMBL" id="ORX62600.1"/>
    </source>
</evidence>
<dbReference type="PROSITE" id="PS00658">
    <property type="entry name" value="FORK_HEAD_2"/>
    <property type="match status" value="1"/>
</dbReference>
<sequence length="441" mass="48789">MADLSWYPRTSMSIAPDALPTSQSNEAMAHQLHLFYRQLPPISRNAESSALATAPPSLTTSTASSVTQPWNEPMSESIHHGHPTPTPSADKKRPRPSPSVDVRVEKNTQGKPPYSYATLIRYAIENSPEQKLTLNDIYNWVLEHYSYYKTAGTGWKNSIRHNLSLNKSFVRVPRPINEPGKGSYWIIDYNAAENEQRAKQPYRGRSNRAASDAAIHTHSKPNGQAQRRHSMNPNASNQKTLPASTSLNPNTISHLAHHQHHTPGQNIHPLSHATSLGLSHPSSVSYVPHPPATSVAMATGQDYMYYNQQYHQPYIQHHTTCHLYTPPDLNQSAYHTLPQPPLSSASASSVSPASIDRPLSPTPSNIFPPDLSVTLSSVTSPHSSLSADEHLGSPLPQHFTVDAPVHMADAEEPKPRKRARFLQDKPKLGDHDASLHWPVLL</sequence>
<feature type="region of interest" description="Disordered" evidence="6">
    <location>
        <begin position="197"/>
        <end position="276"/>
    </location>
</feature>
<dbReference type="InterPro" id="IPR018122">
    <property type="entry name" value="TF_fork_head_CS_1"/>
</dbReference>
<dbReference type="CDD" id="cd00059">
    <property type="entry name" value="FH_FOX"/>
    <property type="match status" value="1"/>
</dbReference>
<evidence type="ECO:0000256" key="5">
    <source>
        <dbReference type="PROSITE-ProRule" id="PRU00089"/>
    </source>
</evidence>
<evidence type="ECO:0000313" key="9">
    <source>
        <dbReference type="Proteomes" id="UP000242146"/>
    </source>
</evidence>
<evidence type="ECO:0000256" key="4">
    <source>
        <dbReference type="ARBA" id="ARBA00023242"/>
    </source>
</evidence>
<keyword evidence="1" id="KW-0805">Transcription regulation</keyword>
<dbReference type="SMART" id="SM00339">
    <property type="entry name" value="FH"/>
    <property type="match status" value="1"/>
</dbReference>
<keyword evidence="9" id="KW-1185">Reference proteome</keyword>
<evidence type="ECO:0000256" key="2">
    <source>
        <dbReference type="ARBA" id="ARBA00023125"/>
    </source>
</evidence>
<dbReference type="GO" id="GO:0000978">
    <property type="term" value="F:RNA polymerase II cis-regulatory region sequence-specific DNA binding"/>
    <property type="evidence" value="ECO:0007669"/>
    <property type="project" value="TreeGrafter"/>
</dbReference>
<dbReference type="EMBL" id="MCGT01000001">
    <property type="protein sequence ID" value="ORX62600.1"/>
    <property type="molecule type" value="Genomic_DNA"/>
</dbReference>
<dbReference type="InterPro" id="IPR030456">
    <property type="entry name" value="TF_fork_head_CS_2"/>
</dbReference>
<feature type="region of interest" description="Disordered" evidence="6">
    <location>
        <begin position="332"/>
        <end position="399"/>
    </location>
</feature>
<feature type="compositionally biased region" description="Polar residues" evidence="6">
    <location>
        <begin position="220"/>
        <end position="253"/>
    </location>
</feature>
<dbReference type="Gene3D" id="1.10.10.10">
    <property type="entry name" value="Winged helix-like DNA-binding domain superfamily/Winged helix DNA-binding domain"/>
    <property type="match status" value="1"/>
</dbReference>
<comment type="subcellular location">
    <subcellularLocation>
        <location evidence="5">Nucleus</location>
    </subcellularLocation>
</comment>
<dbReference type="Proteomes" id="UP000242146">
    <property type="component" value="Unassembled WGS sequence"/>
</dbReference>
<evidence type="ECO:0000256" key="6">
    <source>
        <dbReference type="SAM" id="MobiDB-lite"/>
    </source>
</evidence>
<dbReference type="OrthoDB" id="5954824at2759"/>
<dbReference type="InterPro" id="IPR001766">
    <property type="entry name" value="Fork_head_dom"/>
</dbReference>
<dbReference type="PRINTS" id="PR00053">
    <property type="entry name" value="FORKHEAD"/>
</dbReference>
<dbReference type="InterPro" id="IPR036388">
    <property type="entry name" value="WH-like_DNA-bd_sf"/>
</dbReference>
<keyword evidence="2 5" id="KW-0238">DNA-binding</keyword>
<name>A0A1X2GWY8_9FUNG</name>
<dbReference type="FunFam" id="1.10.10.10:FF:000135">
    <property type="entry name" value="forkhead box protein G1"/>
    <property type="match status" value="1"/>
</dbReference>
<evidence type="ECO:0000259" key="7">
    <source>
        <dbReference type="PROSITE" id="PS50039"/>
    </source>
</evidence>
<keyword evidence="4 5" id="KW-0539">Nucleus</keyword>
<dbReference type="AlphaFoldDB" id="A0A1X2GWY8"/>
<dbReference type="GO" id="GO:0005634">
    <property type="term" value="C:nucleus"/>
    <property type="evidence" value="ECO:0007669"/>
    <property type="project" value="UniProtKB-SubCell"/>
</dbReference>
<feature type="compositionally biased region" description="Low complexity" evidence="6">
    <location>
        <begin position="48"/>
        <end position="65"/>
    </location>
</feature>
<dbReference type="Pfam" id="PF00250">
    <property type="entry name" value="Forkhead"/>
    <property type="match status" value="1"/>
</dbReference>
<keyword evidence="3" id="KW-0804">Transcription</keyword>
<gene>
    <name evidence="8" type="ORF">DM01DRAFT_1314092</name>
</gene>
<feature type="region of interest" description="Disordered" evidence="6">
    <location>
        <begin position="46"/>
        <end position="110"/>
    </location>
</feature>
<evidence type="ECO:0000256" key="1">
    <source>
        <dbReference type="ARBA" id="ARBA00023015"/>
    </source>
</evidence>
<reference evidence="8 9" key="1">
    <citation type="submission" date="2016-07" db="EMBL/GenBank/DDBJ databases">
        <title>Pervasive Adenine N6-methylation of Active Genes in Fungi.</title>
        <authorList>
            <consortium name="DOE Joint Genome Institute"/>
            <person name="Mondo S.J."/>
            <person name="Dannebaum R.O."/>
            <person name="Kuo R.C."/>
            <person name="Labutti K."/>
            <person name="Haridas S."/>
            <person name="Kuo A."/>
            <person name="Salamov A."/>
            <person name="Ahrendt S.R."/>
            <person name="Lipzen A."/>
            <person name="Sullivan W."/>
            <person name="Andreopoulos W.B."/>
            <person name="Clum A."/>
            <person name="Lindquist E."/>
            <person name="Daum C."/>
            <person name="Ramamoorthy G.K."/>
            <person name="Gryganskyi A."/>
            <person name="Culley D."/>
            <person name="Magnuson J.K."/>
            <person name="James T.Y."/>
            <person name="O'Malley M.A."/>
            <person name="Stajich J.E."/>
            <person name="Spatafora J.W."/>
            <person name="Visel A."/>
            <person name="Grigoriev I.V."/>
        </authorList>
    </citation>
    <scope>NUCLEOTIDE SEQUENCE [LARGE SCALE GENOMIC DNA]</scope>
    <source>
        <strain evidence="8 9">NRRL 3301</strain>
    </source>
</reference>
<dbReference type="PROSITE" id="PS50039">
    <property type="entry name" value="FORK_HEAD_3"/>
    <property type="match status" value="1"/>
</dbReference>
<organism evidence="8 9">
    <name type="scientific">Hesseltinella vesiculosa</name>
    <dbReference type="NCBI Taxonomy" id="101127"/>
    <lineage>
        <taxon>Eukaryota</taxon>
        <taxon>Fungi</taxon>
        <taxon>Fungi incertae sedis</taxon>
        <taxon>Mucoromycota</taxon>
        <taxon>Mucoromycotina</taxon>
        <taxon>Mucoromycetes</taxon>
        <taxon>Mucorales</taxon>
        <taxon>Cunninghamellaceae</taxon>
        <taxon>Hesseltinella</taxon>
    </lineage>
</organism>
<dbReference type="PANTHER" id="PTHR46078:SF2">
    <property type="entry name" value="FORK-HEAD DOMAIN-CONTAINING PROTEIN"/>
    <property type="match status" value="1"/>
</dbReference>
<evidence type="ECO:0000256" key="3">
    <source>
        <dbReference type="ARBA" id="ARBA00023163"/>
    </source>
</evidence>
<dbReference type="STRING" id="101127.A0A1X2GWY8"/>
<feature type="domain" description="Fork-head" evidence="7">
    <location>
        <begin position="111"/>
        <end position="208"/>
    </location>
</feature>
<dbReference type="GO" id="GO:0000981">
    <property type="term" value="F:DNA-binding transcription factor activity, RNA polymerase II-specific"/>
    <property type="evidence" value="ECO:0007669"/>
    <property type="project" value="TreeGrafter"/>
</dbReference>
<feature type="DNA-binding region" description="Fork-head" evidence="5">
    <location>
        <begin position="111"/>
        <end position="208"/>
    </location>
</feature>
<dbReference type="SUPFAM" id="SSF46785">
    <property type="entry name" value="Winged helix' DNA-binding domain"/>
    <property type="match status" value="1"/>
</dbReference>
<proteinExistence type="predicted"/>